<organism evidence="3 4">
    <name type="scientific">Clostridium simiarum</name>
    <dbReference type="NCBI Taxonomy" id="2841506"/>
    <lineage>
        <taxon>Bacteria</taxon>
        <taxon>Bacillati</taxon>
        <taxon>Bacillota</taxon>
        <taxon>Clostridia</taxon>
        <taxon>Eubacteriales</taxon>
        <taxon>Clostridiaceae</taxon>
        <taxon>Clostridium</taxon>
    </lineage>
</organism>
<feature type="transmembrane region" description="Helical" evidence="1">
    <location>
        <begin position="178"/>
        <end position="199"/>
    </location>
</feature>
<feature type="transmembrane region" description="Helical" evidence="1">
    <location>
        <begin position="244"/>
        <end position="264"/>
    </location>
</feature>
<feature type="transmembrane region" description="Helical" evidence="1">
    <location>
        <begin position="276"/>
        <end position="296"/>
    </location>
</feature>
<keyword evidence="1" id="KW-1133">Transmembrane helix</keyword>
<dbReference type="InterPro" id="IPR002656">
    <property type="entry name" value="Acyl_transf_3_dom"/>
</dbReference>
<protein>
    <submittedName>
        <fullName evidence="3">Acyltransferase</fullName>
    </submittedName>
</protein>
<name>A0ABS6F2H9_9CLOT</name>
<dbReference type="RefSeq" id="WP_216457274.1">
    <property type="nucleotide sequence ID" value="NZ_JAHLQL010000004.1"/>
</dbReference>
<sequence length="368" mass="43229">MDNRKINTDANGHAFSKCDTKVLKGIAVTLMIIHHLYAFPERFPHTISYISMYSLDGSTIEYFVGRFGKICVAIFMFLSGYGTYLSFHSSNKDITINIANKLKKLYFSYWKVFLIFIPIGMMLKVEIISKDLLSIFYNFTAIRISYNGEWWFLTPYIVTMLLFPLFHKWIDRKSAQLFIDCFEIITLGAFIQYIIPVILQFCLFEHFRHSLYWSIIYPVLTLLPQFLMGCIVAKYNLFKTYKELFSKEVVGFCTSLFLMILVFYLRHKLGGSFDYIYAPIFIVASISVIKKLPLLYHIFEKIGEESTTIWLTHSFYCYHFCPEFIFLPKYSLFILLWLLLICYVTAKLINLGYSKINALLKKQNQCTI</sequence>
<evidence type="ECO:0000259" key="2">
    <source>
        <dbReference type="Pfam" id="PF01757"/>
    </source>
</evidence>
<dbReference type="GO" id="GO:0016746">
    <property type="term" value="F:acyltransferase activity"/>
    <property type="evidence" value="ECO:0007669"/>
    <property type="project" value="UniProtKB-KW"/>
</dbReference>
<evidence type="ECO:0000313" key="4">
    <source>
        <dbReference type="Proteomes" id="UP000736583"/>
    </source>
</evidence>
<evidence type="ECO:0000313" key="3">
    <source>
        <dbReference type="EMBL" id="MBU5592496.1"/>
    </source>
</evidence>
<feature type="transmembrane region" description="Helical" evidence="1">
    <location>
        <begin position="211"/>
        <end position="232"/>
    </location>
</feature>
<reference evidence="3 4" key="1">
    <citation type="submission" date="2021-06" db="EMBL/GenBank/DDBJ databases">
        <authorList>
            <person name="Sun Q."/>
            <person name="Li D."/>
        </authorList>
    </citation>
    <scope>NUCLEOTIDE SEQUENCE [LARGE SCALE GENOMIC DNA]</scope>
    <source>
        <strain evidence="3 4">MSJ-4</strain>
    </source>
</reference>
<gene>
    <name evidence="3" type="ORF">KQI89_12095</name>
</gene>
<feature type="transmembrane region" description="Helical" evidence="1">
    <location>
        <begin position="21"/>
        <end position="39"/>
    </location>
</feature>
<evidence type="ECO:0000256" key="1">
    <source>
        <dbReference type="SAM" id="Phobius"/>
    </source>
</evidence>
<feature type="transmembrane region" description="Helical" evidence="1">
    <location>
        <begin position="308"/>
        <end position="327"/>
    </location>
</feature>
<keyword evidence="3" id="KW-0808">Transferase</keyword>
<feature type="transmembrane region" description="Helical" evidence="1">
    <location>
        <begin position="148"/>
        <end position="166"/>
    </location>
</feature>
<feature type="domain" description="Acyltransferase 3" evidence="2">
    <location>
        <begin position="22"/>
        <end position="344"/>
    </location>
</feature>
<dbReference type="Pfam" id="PF01757">
    <property type="entry name" value="Acyl_transf_3"/>
    <property type="match status" value="1"/>
</dbReference>
<keyword evidence="3" id="KW-0012">Acyltransferase</keyword>
<feature type="transmembrane region" description="Helical" evidence="1">
    <location>
        <begin position="333"/>
        <end position="353"/>
    </location>
</feature>
<keyword evidence="1" id="KW-0812">Transmembrane</keyword>
<proteinExistence type="predicted"/>
<feature type="transmembrane region" description="Helical" evidence="1">
    <location>
        <begin position="108"/>
        <end position="128"/>
    </location>
</feature>
<keyword evidence="4" id="KW-1185">Reference proteome</keyword>
<accession>A0ABS6F2H9</accession>
<feature type="transmembrane region" description="Helical" evidence="1">
    <location>
        <begin position="67"/>
        <end position="87"/>
    </location>
</feature>
<dbReference type="EMBL" id="JAHLQL010000004">
    <property type="protein sequence ID" value="MBU5592496.1"/>
    <property type="molecule type" value="Genomic_DNA"/>
</dbReference>
<dbReference type="Proteomes" id="UP000736583">
    <property type="component" value="Unassembled WGS sequence"/>
</dbReference>
<comment type="caution">
    <text evidence="3">The sequence shown here is derived from an EMBL/GenBank/DDBJ whole genome shotgun (WGS) entry which is preliminary data.</text>
</comment>
<keyword evidence="1" id="KW-0472">Membrane</keyword>